<accession>A0A0F9E7A4</accession>
<name>A0A0F9E7A4_9ZZZZ</name>
<dbReference type="EMBL" id="LAZR01026084">
    <property type="protein sequence ID" value="KKL69849.1"/>
    <property type="molecule type" value="Genomic_DNA"/>
</dbReference>
<evidence type="ECO:0000313" key="1">
    <source>
        <dbReference type="EMBL" id="KKL69849.1"/>
    </source>
</evidence>
<comment type="caution">
    <text evidence="1">The sequence shown here is derived from an EMBL/GenBank/DDBJ whole genome shotgun (WGS) entry which is preliminary data.</text>
</comment>
<organism evidence="1">
    <name type="scientific">marine sediment metagenome</name>
    <dbReference type="NCBI Taxonomy" id="412755"/>
    <lineage>
        <taxon>unclassified sequences</taxon>
        <taxon>metagenomes</taxon>
        <taxon>ecological metagenomes</taxon>
    </lineage>
</organism>
<dbReference type="AlphaFoldDB" id="A0A0F9E7A4"/>
<gene>
    <name evidence="1" type="ORF">LCGC14_2110810</name>
</gene>
<proteinExistence type="predicted"/>
<reference evidence="1" key="1">
    <citation type="journal article" date="2015" name="Nature">
        <title>Complex archaea that bridge the gap between prokaryotes and eukaryotes.</title>
        <authorList>
            <person name="Spang A."/>
            <person name="Saw J.H."/>
            <person name="Jorgensen S.L."/>
            <person name="Zaremba-Niedzwiedzka K."/>
            <person name="Martijn J."/>
            <person name="Lind A.E."/>
            <person name="van Eijk R."/>
            <person name="Schleper C."/>
            <person name="Guy L."/>
            <person name="Ettema T.J."/>
        </authorList>
    </citation>
    <scope>NUCLEOTIDE SEQUENCE</scope>
</reference>
<sequence>MKNKDTLPNATYIQDDKLVPIDWEKLNDTTILSLMASINLTDIKPATPGAWPNG</sequence>
<protein>
    <submittedName>
        <fullName evidence="1">Uncharacterized protein</fullName>
    </submittedName>
</protein>